<evidence type="ECO:0008006" key="4">
    <source>
        <dbReference type="Google" id="ProtNLM"/>
    </source>
</evidence>
<comment type="caution">
    <text evidence="2">The sequence shown here is derived from an EMBL/GenBank/DDBJ whole genome shotgun (WGS) entry which is preliminary data.</text>
</comment>
<protein>
    <recommendedName>
        <fullName evidence="4">DUF998 domain-containing protein</fullName>
    </recommendedName>
</protein>
<dbReference type="Proteomes" id="UP000234789">
    <property type="component" value="Unassembled WGS sequence"/>
</dbReference>
<feature type="transmembrane region" description="Helical" evidence="1">
    <location>
        <begin position="92"/>
        <end position="110"/>
    </location>
</feature>
<name>A0A2N5N343_9BACL</name>
<proteinExistence type="predicted"/>
<sequence length="221" mass="22263">MEPGLGRSLEAAPKGGGLLLAGAMSAPLFFAVAIVLMLVREGFDIRKHAISTLTLGELGWIQSAAFVAAGCLALLGSIGIRQALRGGAGSVAGPLLIAVYGIGMACAGLFRPDPGMSFPPGAPAGMPATMSVSAAVHSGAFFAAFLALVAACFVLARRFGRTGERGWKAYSIATGLLAPILIAAGSSPGSWIGVAMGAAGLLAFGWLSLLSLRLRADRHSA</sequence>
<dbReference type="AlphaFoldDB" id="A0A2N5N343"/>
<keyword evidence="1" id="KW-1133">Transmembrane helix</keyword>
<keyword evidence="3" id="KW-1185">Reference proteome</keyword>
<reference evidence="2 3" key="1">
    <citation type="submission" date="2017-05" db="EMBL/GenBank/DDBJ databases">
        <title>Functional genome analysis of Paenibacillus pasadenensis strain R16: insights on endophytic life style and antifungal activity.</title>
        <authorList>
            <person name="Passera A."/>
            <person name="Marcolungo L."/>
            <person name="Casati P."/>
            <person name="Brasca M."/>
            <person name="Quaglino F."/>
            <person name="Delledonne M."/>
        </authorList>
    </citation>
    <scope>NUCLEOTIDE SEQUENCE [LARGE SCALE GENOMIC DNA]</scope>
    <source>
        <strain evidence="2 3">R16</strain>
    </source>
</reference>
<evidence type="ECO:0000313" key="2">
    <source>
        <dbReference type="EMBL" id="PLT44761.1"/>
    </source>
</evidence>
<dbReference type="Pfam" id="PF06197">
    <property type="entry name" value="DUF998"/>
    <property type="match status" value="1"/>
</dbReference>
<keyword evidence="1" id="KW-0812">Transmembrane</keyword>
<feature type="transmembrane region" description="Helical" evidence="1">
    <location>
        <begin position="17"/>
        <end position="39"/>
    </location>
</feature>
<dbReference type="InterPro" id="IPR009339">
    <property type="entry name" value="DUF998"/>
</dbReference>
<gene>
    <name evidence="2" type="ORF">B8V81_3192</name>
</gene>
<evidence type="ECO:0000313" key="3">
    <source>
        <dbReference type="Proteomes" id="UP000234789"/>
    </source>
</evidence>
<feature type="transmembrane region" description="Helical" evidence="1">
    <location>
        <begin position="59"/>
        <end position="80"/>
    </location>
</feature>
<evidence type="ECO:0000256" key="1">
    <source>
        <dbReference type="SAM" id="Phobius"/>
    </source>
</evidence>
<keyword evidence="1" id="KW-0472">Membrane</keyword>
<feature type="transmembrane region" description="Helical" evidence="1">
    <location>
        <begin position="191"/>
        <end position="212"/>
    </location>
</feature>
<dbReference type="EMBL" id="NFEZ01000004">
    <property type="protein sequence ID" value="PLT44761.1"/>
    <property type="molecule type" value="Genomic_DNA"/>
</dbReference>
<feature type="transmembrane region" description="Helical" evidence="1">
    <location>
        <begin position="130"/>
        <end position="155"/>
    </location>
</feature>
<organism evidence="2 3">
    <name type="scientific">Paenibacillus pasadenensis</name>
    <dbReference type="NCBI Taxonomy" id="217090"/>
    <lineage>
        <taxon>Bacteria</taxon>
        <taxon>Bacillati</taxon>
        <taxon>Bacillota</taxon>
        <taxon>Bacilli</taxon>
        <taxon>Bacillales</taxon>
        <taxon>Paenibacillaceae</taxon>
        <taxon>Paenibacillus</taxon>
    </lineage>
</organism>
<feature type="transmembrane region" description="Helical" evidence="1">
    <location>
        <begin position="167"/>
        <end position="185"/>
    </location>
</feature>
<accession>A0A2N5N343</accession>